<dbReference type="Proteomes" id="UP000887563">
    <property type="component" value="Unplaced"/>
</dbReference>
<dbReference type="WBParaSite" id="Minc3s00045g02488">
    <property type="protein sequence ID" value="Minc3s00045g02488"/>
    <property type="gene ID" value="Minc3s00045g02488"/>
</dbReference>
<reference evidence="3" key="1">
    <citation type="submission" date="2022-11" db="UniProtKB">
        <authorList>
            <consortium name="WormBaseParasite"/>
        </authorList>
    </citation>
    <scope>IDENTIFICATION</scope>
</reference>
<sequence>MVIRHLSTEQQLYVQNRKEKELLIMGEKIQSALNRIQNPNNCSNSRILVCKVSRLNIELDKTRQIPRFSAFFQYRSRFFHSRSRTRYRNSRSISRRETILTQRNKNDTDSKKNRP</sequence>
<dbReference type="AlphaFoldDB" id="A0A914KP73"/>
<evidence type="ECO:0000313" key="2">
    <source>
        <dbReference type="Proteomes" id="UP000887563"/>
    </source>
</evidence>
<feature type="region of interest" description="Disordered" evidence="1">
    <location>
        <begin position="85"/>
        <end position="115"/>
    </location>
</feature>
<accession>A0A914KP73</accession>
<feature type="compositionally biased region" description="Basic and acidic residues" evidence="1">
    <location>
        <begin position="94"/>
        <end position="115"/>
    </location>
</feature>
<evidence type="ECO:0000313" key="3">
    <source>
        <dbReference type="WBParaSite" id="Minc3s00045g02488"/>
    </source>
</evidence>
<keyword evidence="2" id="KW-1185">Reference proteome</keyword>
<proteinExistence type="predicted"/>
<name>A0A914KP73_MELIC</name>
<protein>
    <submittedName>
        <fullName evidence="3">Uncharacterized protein</fullName>
    </submittedName>
</protein>
<organism evidence="2 3">
    <name type="scientific">Meloidogyne incognita</name>
    <name type="common">Southern root-knot nematode worm</name>
    <name type="synonym">Oxyuris incognita</name>
    <dbReference type="NCBI Taxonomy" id="6306"/>
    <lineage>
        <taxon>Eukaryota</taxon>
        <taxon>Metazoa</taxon>
        <taxon>Ecdysozoa</taxon>
        <taxon>Nematoda</taxon>
        <taxon>Chromadorea</taxon>
        <taxon>Rhabditida</taxon>
        <taxon>Tylenchina</taxon>
        <taxon>Tylenchomorpha</taxon>
        <taxon>Tylenchoidea</taxon>
        <taxon>Meloidogynidae</taxon>
        <taxon>Meloidogyninae</taxon>
        <taxon>Meloidogyne</taxon>
        <taxon>Meloidogyne incognita group</taxon>
    </lineage>
</organism>
<evidence type="ECO:0000256" key="1">
    <source>
        <dbReference type="SAM" id="MobiDB-lite"/>
    </source>
</evidence>